<name>A0A5C3KJY0_COPMA</name>
<dbReference type="Gene3D" id="3.40.630.30">
    <property type="match status" value="1"/>
</dbReference>
<organism evidence="3 4">
    <name type="scientific">Coprinopsis marcescibilis</name>
    <name type="common">Agaric fungus</name>
    <name type="synonym">Psathyrella marcescibilis</name>
    <dbReference type="NCBI Taxonomy" id="230819"/>
    <lineage>
        <taxon>Eukaryota</taxon>
        <taxon>Fungi</taxon>
        <taxon>Dikarya</taxon>
        <taxon>Basidiomycota</taxon>
        <taxon>Agaricomycotina</taxon>
        <taxon>Agaricomycetes</taxon>
        <taxon>Agaricomycetidae</taxon>
        <taxon>Agaricales</taxon>
        <taxon>Agaricineae</taxon>
        <taxon>Psathyrellaceae</taxon>
        <taxon>Coprinopsis</taxon>
    </lineage>
</organism>
<dbReference type="AlphaFoldDB" id="A0A5C3KJY0"/>
<evidence type="ECO:0000259" key="2">
    <source>
        <dbReference type="PROSITE" id="PS51186"/>
    </source>
</evidence>
<keyword evidence="4" id="KW-1185">Reference proteome</keyword>
<sequence length="436" mass="48856">MPKKQKEKTIKYAKRIVIKQGLEGHDLDLDNLSKMFEQLQHCSPDLANPELDLLTFVWCAHYFGVITEVTTQEVLEDGVKDEPVEDESLMDEPAFVPAEYTISKKRIVGIVYLSSSQNPLDYLRSGELSIGIFIDELFRRKGYAKQAIKEMLDNAFEDTRCQRVQAIVVSGQSKNKAMDVFLKSGFGHEGTRRRAFRCPYTLEYKDATYLSVLATDWLMRSSRIGKFTAAPSSLWDELFERHQREREELLRWEEKSLKRTLSTETIREVQDSSPGPSNPRSKNPSVPEEVGKAVKQEPGSPTGVPDALGSDEEFGSEGVRKSKRRRFSIASAASGYDSTTSSWASDFDDDMHTLDEYGSDVPESPSPSPSPAPGGDFHNIHTAVRGDSPTFSDFSGSEAESEFSEASSGSSAWDVFDNAEDLAFDYEQLEITNERS</sequence>
<accession>A0A5C3KJY0</accession>
<proteinExistence type="predicted"/>
<evidence type="ECO:0000256" key="1">
    <source>
        <dbReference type="SAM" id="MobiDB-lite"/>
    </source>
</evidence>
<dbReference type="CDD" id="cd04301">
    <property type="entry name" value="NAT_SF"/>
    <property type="match status" value="1"/>
</dbReference>
<protein>
    <recommendedName>
        <fullName evidence="2">N-acetyltransferase domain-containing protein</fullName>
    </recommendedName>
</protein>
<reference evidence="3 4" key="1">
    <citation type="journal article" date="2019" name="Nat. Ecol. Evol.">
        <title>Megaphylogeny resolves global patterns of mushroom evolution.</title>
        <authorList>
            <person name="Varga T."/>
            <person name="Krizsan K."/>
            <person name="Foldi C."/>
            <person name="Dima B."/>
            <person name="Sanchez-Garcia M."/>
            <person name="Sanchez-Ramirez S."/>
            <person name="Szollosi G.J."/>
            <person name="Szarkandi J.G."/>
            <person name="Papp V."/>
            <person name="Albert L."/>
            <person name="Andreopoulos W."/>
            <person name="Angelini C."/>
            <person name="Antonin V."/>
            <person name="Barry K.W."/>
            <person name="Bougher N.L."/>
            <person name="Buchanan P."/>
            <person name="Buyck B."/>
            <person name="Bense V."/>
            <person name="Catcheside P."/>
            <person name="Chovatia M."/>
            <person name="Cooper J."/>
            <person name="Damon W."/>
            <person name="Desjardin D."/>
            <person name="Finy P."/>
            <person name="Geml J."/>
            <person name="Haridas S."/>
            <person name="Hughes K."/>
            <person name="Justo A."/>
            <person name="Karasinski D."/>
            <person name="Kautmanova I."/>
            <person name="Kiss B."/>
            <person name="Kocsube S."/>
            <person name="Kotiranta H."/>
            <person name="LaButti K.M."/>
            <person name="Lechner B.E."/>
            <person name="Liimatainen K."/>
            <person name="Lipzen A."/>
            <person name="Lukacs Z."/>
            <person name="Mihaltcheva S."/>
            <person name="Morgado L.N."/>
            <person name="Niskanen T."/>
            <person name="Noordeloos M.E."/>
            <person name="Ohm R.A."/>
            <person name="Ortiz-Santana B."/>
            <person name="Ovrebo C."/>
            <person name="Racz N."/>
            <person name="Riley R."/>
            <person name="Savchenko A."/>
            <person name="Shiryaev A."/>
            <person name="Soop K."/>
            <person name="Spirin V."/>
            <person name="Szebenyi C."/>
            <person name="Tomsovsky M."/>
            <person name="Tulloss R.E."/>
            <person name="Uehling J."/>
            <person name="Grigoriev I.V."/>
            <person name="Vagvolgyi C."/>
            <person name="Papp T."/>
            <person name="Martin F.M."/>
            <person name="Miettinen O."/>
            <person name="Hibbett D.S."/>
            <person name="Nagy L.G."/>
        </authorList>
    </citation>
    <scope>NUCLEOTIDE SEQUENCE [LARGE SCALE GENOMIC DNA]</scope>
    <source>
        <strain evidence="3 4">CBS 121175</strain>
    </source>
</reference>
<evidence type="ECO:0000313" key="3">
    <source>
        <dbReference type="EMBL" id="TFK20530.1"/>
    </source>
</evidence>
<dbReference type="GO" id="GO:0016747">
    <property type="term" value="F:acyltransferase activity, transferring groups other than amino-acyl groups"/>
    <property type="evidence" value="ECO:0007669"/>
    <property type="project" value="InterPro"/>
</dbReference>
<dbReference type="OrthoDB" id="64477at2759"/>
<feature type="region of interest" description="Disordered" evidence="1">
    <location>
        <begin position="263"/>
        <end position="322"/>
    </location>
</feature>
<dbReference type="Proteomes" id="UP000307440">
    <property type="component" value="Unassembled WGS sequence"/>
</dbReference>
<dbReference type="PROSITE" id="PS51186">
    <property type="entry name" value="GNAT"/>
    <property type="match status" value="1"/>
</dbReference>
<evidence type="ECO:0000313" key="4">
    <source>
        <dbReference type="Proteomes" id="UP000307440"/>
    </source>
</evidence>
<feature type="compositionally biased region" description="Low complexity" evidence="1">
    <location>
        <begin position="391"/>
        <end position="411"/>
    </location>
</feature>
<dbReference type="EMBL" id="ML210297">
    <property type="protein sequence ID" value="TFK20530.1"/>
    <property type="molecule type" value="Genomic_DNA"/>
</dbReference>
<feature type="domain" description="N-acetyltransferase" evidence="2">
    <location>
        <begin position="49"/>
        <end position="205"/>
    </location>
</feature>
<dbReference type="Pfam" id="PF00583">
    <property type="entry name" value="Acetyltransf_1"/>
    <property type="match status" value="1"/>
</dbReference>
<dbReference type="InterPro" id="IPR000182">
    <property type="entry name" value="GNAT_dom"/>
</dbReference>
<gene>
    <name evidence="3" type="ORF">FA15DRAFT_673433</name>
</gene>
<feature type="compositionally biased region" description="Polar residues" evidence="1">
    <location>
        <begin position="271"/>
        <end position="284"/>
    </location>
</feature>
<dbReference type="InterPro" id="IPR016181">
    <property type="entry name" value="Acyl_CoA_acyltransferase"/>
</dbReference>
<dbReference type="SUPFAM" id="SSF55729">
    <property type="entry name" value="Acyl-CoA N-acyltransferases (Nat)"/>
    <property type="match status" value="1"/>
</dbReference>
<feature type="region of interest" description="Disordered" evidence="1">
    <location>
        <begin position="336"/>
        <end position="411"/>
    </location>
</feature>